<reference evidence="2 3" key="1">
    <citation type="submission" date="2017-10" db="EMBL/GenBank/DDBJ databases">
        <title>Bifidobacterium xylocopum sp. nov. and Bifidobacterium aemilianum sp. nov., from the carpenter bee (Xylocopa violacea) digestive tract.</title>
        <authorList>
            <person name="Alberoni D."/>
            <person name="Baffoni L."/>
            <person name="Di Gioia D."/>
            <person name="Gaggia F."/>
            <person name="Biavati B."/>
        </authorList>
    </citation>
    <scope>NUCLEOTIDE SEQUENCE [LARGE SCALE GENOMIC DNA]</scope>
    <source>
        <strain evidence="2 3">XV10</strain>
    </source>
</reference>
<dbReference type="OrthoDB" id="9789229at2"/>
<gene>
    <name evidence="2" type="ORF">CRD60_00350</name>
</gene>
<sequence length="259" mass="28968">MLLCTAILFLWFMFYACLGWAYESIIVSIGQRQLVNRGFLNGPLCPIYGVGAVLCVVLLDRVHNPLLVFLASALGASLLEYVTSWAMEQIFHARWWDYSQRRFNLNGRICLLGATVFGLAGLLINEVLQPFARTWTALLPVPVLLGLALVLLLLLVLDMTVTLVGLGNLEETISKLAELYQTYALKADESMQTGRETVSDTVKALSQFPQDVLLRLKESTGSGLNAQQRRILRSFPRFRLRGKSYDSALEVIRNLLKGD</sequence>
<dbReference type="Pfam" id="PF06541">
    <property type="entry name" value="ABC_trans_CmpB"/>
    <property type="match status" value="1"/>
</dbReference>
<evidence type="ECO:0000256" key="1">
    <source>
        <dbReference type="SAM" id="Phobius"/>
    </source>
</evidence>
<comment type="caution">
    <text evidence="2">The sequence shown here is derived from an EMBL/GenBank/DDBJ whole genome shotgun (WGS) entry which is preliminary data.</text>
</comment>
<keyword evidence="1" id="KW-0472">Membrane</keyword>
<feature type="transmembrane region" description="Helical" evidence="1">
    <location>
        <begin position="144"/>
        <end position="166"/>
    </location>
</feature>
<dbReference type="Proteomes" id="UP000252530">
    <property type="component" value="Unassembled WGS sequence"/>
</dbReference>
<evidence type="ECO:0000313" key="3">
    <source>
        <dbReference type="Proteomes" id="UP000252530"/>
    </source>
</evidence>
<evidence type="ECO:0000313" key="2">
    <source>
        <dbReference type="EMBL" id="RBP98364.1"/>
    </source>
</evidence>
<name>A0A366K9J1_9BIFI</name>
<dbReference type="RefSeq" id="WP_113859342.1">
    <property type="nucleotide sequence ID" value="NZ_PDCG01000001.1"/>
</dbReference>
<keyword evidence="3" id="KW-1185">Reference proteome</keyword>
<dbReference type="EMBL" id="PDCG01000001">
    <property type="protein sequence ID" value="RBP98364.1"/>
    <property type="molecule type" value="Genomic_DNA"/>
</dbReference>
<organism evidence="2 3">
    <name type="scientific">Bifidobacterium aemilianum</name>
    <dbReference type="NCBI Taxonomy" id="2493120"/>
    <lineage>
        <taxon>Bacteria</taxon>
        <taxon>Bacillati</taxon>
        <taxon>Actinomycetota</taxon>
        <taxon>Actinomycetes</taxon>
        <taxon>Bifidobacteriales</taxon>
        <taxon>Bifidobacteriaceae</taxon>
        <taxon>Bifidobacterium</taxon>
    </lineage>
</organism>
<feature type="transmembrane region" description="Helical" evidence="1">
    <location>
        <begin position="65"/>
        <end position="84"/>
    </location>
</feature>
<proteinExistence type="predicted"/>
<dbReference type="InterPro" id="IPR010540">
    <property type="entry name" value="CmpB_TMEM229"/>
</dbReference>
<feature type="transmembrane region" description="Helical" evidence="1">
    <location>
        <begin position="39"/>
        <end position="59"/>
    </location>
</feature>
<feature type="transmembrane region" description="Helical" evidence="1">
    <location>
        <begin position="6"/>
        <end position="27"/>
    </location>
</feature>
<protein>
    <recommendedName>
        <fullName evidence="4">ABC transporter permease</fullName>
    </recommendedName>
</protein>
<keyword evidence="1" id="KW-0812">Transmembrane</keyword>
<evidence type="ECO:0008006" key="4">
    <source>
        <dbReference type="Google" id="ProtNLM"/>
    </source>
</evidence>
<accession>A0A366K9J1</accession>
<keyword evidence="1" id="KW-1133">Transmembrane helix</keyword>
<feature type="transmembrane region" description="Helical" evidence="1">
    <location>
        <begin position="105"/>
        <end position="124"/>
    </location>
</feature>
<dbReference type="AlphaFoldDB" id="A0A366K9J1"/>